<dbReference type="Proteomes" id="UP001143981">
    <property type="component" value="Unassembled WGS sequence"/>
</dbReference>
<reference evidence="1" key="1">
    <citation type="submission" date="2022-07" db="EMBL/GenBank/DDBJ databases">
        <title>Phylogenomic reconstructions and comparative analyses of Kickxellomycotina fungi.</title>
        <authorList>
            <person name="Reynolds N.K."/>
            <person name="Stajich J.E."/>
            <person name="Barry K."/>
            <person name="Grigoriev I.V."/>
            <person name="Crous P."/>
            <person name="Smith M.E."/>
        </authorList>
    </citation>
    <scope>NUCLEOTIDE SEQUENCE</scope>
    <source>
        <strain evidence="1">BCRC 34381</strain>
    </source>
</reference>
<comment type="caution">
    <text evidence="1">The sequence shown here is derived from an EMBL/GenBank/DDBJ whole genome shotgun (WGS) entry which is preliminary data.</text>
</comment>
<dbReference type="OrthoDB" id="5553900at2759"/>
<feature type="non-terminal residue" evidence="1">
    <location>
        <position position="1"/>
    </location>
</feature>
<name>A0A9W8CWM5_9FUNG</name>
<gene>
    <name evidence="1" type="ORF">LPJ61_005424</name>
</gene>
<organism evidence="1 2">
    <name type="scientific">Coemansia biformis</name>
    <dbReference type="NCBI Taxonomy" id="1286918"/>
    <lineage>
        <taxon>Eukaryota</taxon>
        <taxon>Fungi</taxon>
        <taxon>Fungi incertae sedis</taxon>
        <taxon>Zoopagomycota</taxon>
        <taxon>Kickxellomycotina</taxon>
        <taxon>Kickxellomycetes</taxon>
        <taxon>Kickxellales</taxon>
        <taxon>Kickxellaceae</taxon>
        <taxon>Coemansia</taxon>
    </lineage>
</organism>
<protein>
    <recommendedName>
        <fullName evidence="3">AAA-ATPase-like domain-containing protein</fullName>
    </recommendedName>
</protein>
<sequence length="186" mass="21185">MGASSPSRVHSQTFMCDAGGQSLISDDRVMVINKPVVVYNIMHEECPRVIARLYPWCMGKTTFLDLLKNFLAVVSDTPYGECRTRYNKLAIYDCHKAFFDEHFGCYAVFKLDLKGLKETKAIHLAHISILLPELMEVFFRLFGCRSVLLVDDYDVTFVKAHCGIADVALHNRITNTYTNFLSECLK</sequence>
<evidence type="ECO:0008006" key="3">
    <source>
        <dbReference type="Google" id="ProtNLM"/>
    </source>
</evidence>
<proteinExistence type="predicted"/>
<keyword evidence="2" id="KW-1185">Reference proteome</keyword>
<evidence type="ECO:0000313" key="1">
    <source>
        <dbReference type="EMBL" id="KAJ1726095.1"/>
    </source>
</evidence>
<accession>A0A9W8CWM5</accession>
<dbReference type="EMBL" id="JANBOI010001784">
    <property type="protein sequence ID" value="KAJ1726095.1"/>
    <property type="molecule type" value="Genomic_DNA"/>
</dbReference>
<dbReference type="AlphaFoldDB" id="A0A9W8CWM5"/>
<evidence type="ECO:0000313" key="2">
    <source>
        <dbReference type="Proteomes" id="UP001143981"/>
    </source>
</evidence>